<dbReference type="InterPro" id="IPR032598">
    <property type="entry name" value="RsaM-like"/>
</dbReference>
<gene>
    <name evidence="1" type="ORF">GCM10007414_22930</name>
</gene>
<reference evidence="2" key="1">
    <citation type="journal article" date="2019" name="Int. J. Syst. Evol. Microbiol.">
        <title>The Global Catalogue of Microorganisms (GCM) 10K type strain sequencing project: providing services to taxonomists for standard genome sequencing and annotation.</title>
        <authorList>
            <consortium name="The Broad Institute Genomics Platform"/>
            <consortium name="The Broad Institute Genome Sequencing Center for Infectious Disease"/>
            <person name="Wu L."/>
            <person name="Ma J."/>
        </authorList>
    </citation>
    <scope>NUCLEOTIDE SEQUENCE [LARGE SCALE GENOMIC DNA]</scope>
    <source>
        <strain evidence="2">CGMCC 1.10131</strain>
    </source>
</reference>
<dbReference type="RefSeq" id="WP_083481709.1">
    <property type="nucleotide sequence ID" value="NZ_BMDY01000013.1"/>
</dbReference>
<evidence type="ECO:0000313" key="1">
    <source>
        <dbReference type="EMBL" id="GGB08935.1"/>
    </source>
</evidence>
<dbReference type="Proteomes" id="UP000651977">
    <property type="component" value="Unassembled WGS sequence"/>
</dbReference>
<name>A0ABQ1I2K7_9ALTE</name>
<evidence type="ECO:0000313" key="2">
    <source>
        <dbReference type="Proteomes" id="UP000651977"/>
    </source>
</evidence>
<keyword evidence="2" id="KW-1185">Reference proteome</keyword>
<evidence type="ECO:0008006" key="3">
    <source>
        <dbReference type="Google" id="ProtNLM"/>
    </source>
</evidence>
<dbReference type="Gene3D" id="3.10.450.610">
    <property type="match status" value="1"/>
</dbReference>
<dbReference type="EMBL" id="BMDY01000013">
    <property type="protein sequence ID" value="GGB08935.1"/>
    <property type="molecule type" value="Genomic_DNA"/>
</dbReference>
<protein>
    <recommendedName>
        <fullName evidence="3">DUF4902 domain-containing protein</fullName>
    </recommendedName>
</protein>
<accession>A0ABQ1I2K7</accession>
<dbReference type="Pfam" id="PF16245">
    <property type="entry name" value="DUF4902"/>
    <property type="match status" value="1"/>
</dbReference>
<organism evidence="1 2">
    <name type="scientific">Agarivorans gilvus</name>
    <dbReference type="NCBI Taxonomy" id="680279"/>
    <lineage>
        <taxon>Bacteria</taxon>
        <taxon>Pseudomonadati</taxon>
        <taxon>Pseudomonadota</taxon>
        <taxon>Gammaproteobacteria</taxon>
        <taxon>Alteromonadales</taxon>
        <taxon>Alteromonadaceae</taxon>
        <taxon>Agarivorans</taxon>
    </lineage>
</organism>
<proteinExistence type="predicted"/>
<comment type="caution">
    <text evidence="1">The sequence shown here is derived from an EMBL/GenBank/DDBJ whole genome shotgun (WGS) entry which is preliminary data.</text>
</comment>
<sequence length="148" mass="17199">MNMWVNRKTILDPASYTVTPDYDGLVRLSYEQLSVLDFKHIISGLDKINPAQEALSLQQYGGYTEWLFENICAITLGWDWHWTWRDGRMQCQVKGFPRSNIQLQEEGFDVSPKRNDQLLLQLIGNMNWQPTTSAAILERYQESPMNIG</sequence>